<organism evidence="2">
    <name type="scientific">marine sediment metagenome</name>
    <dbReference type="NCBI Taxonomy" id="412755"/>
    <lineage>
        <taxon>unclassified sequences</taxon>
        <taxon>metagenomes</taxon>
        <taxon>ecological metagenomes</taxon>
    </lineage>
</organism>
<gene>
    <name evidence="2" type="ORF">S12H4_60540</name>
</gene>
<feature type="region of interest" description="Disordered" evidence="1">
    <location>
        <begin position="79"/>
        <end position="104"/>
    </location>
</feature>
<name>X1VRT0_9ZZZZ</name>
<feature type="non-terminal residue" evidence="2">
    <location>
        <position position="1"/>
    </location>
</feature>
<dbReference type="AlphaFoldDB" id="X1VRT0"/>
<sequence length="104" mass="11962">RPEFALENYERQNLILGYYLYGAVSKVTEVFGKNVVDITWEEVKKLPKGVMELDNNLFRVYFDDKKGIVEAVEVLKKVSTPSKNKAEKPASTRRELPKIPSNKD</sequence>
<accession>X1VRT0</accession>
<evidence type="ECO:0000313" key="2">
    <source>
        <dbReference type="EMBL" id="GAJ23277.1"/>
    </source>
</evidence>
<dbReference type="EMBL" id="BARW01039873">
    <property type="protein sequence ID" value="GAJ23277.1"/>
    <property type="molecule type" value="Genomic_DNA"/>
</dbReference>
<reference evidence="2" key="1">
    <citation type="journal article" date="2014" name="Front. Microbiol.">
        <title>High frequency of phylogenetically diverse reductive dehalogenase-homologous genes in deep subseafloor sedimentary metagenomes.</title>
        <authorList>
            <person name="Kawai M."/>
            <person name="Futagami T."/>
            <person name="Toyoda A."/>
            <person name="Takaki Y."/>
            <person name="Nishi S."/>
            <person name="Hori S."/>
            <person name="Arai W."/>
            <person name="Tsubouchi T."/>
            <person name="Morono Y."/>
            <person name="Uchiyama I."/>
            <person name="Ito T."/>
            <person name="Fujiyama A."/>
            <person name="Inagaki F."/>
            <person name="Takami H."/>
        </authorList>
    </citation>
    <scope>NUCLEOTIDE SEQUENCE</scope>
    <source>
        <strain evidence="2">Expedition CK06-06</strain>
    </source>
</reference>
<proteinExistence type="predicted"/>
<feature type="compositionally biased region" description="Basic and acidic residues" evidence="1">
    <location>
        <begin position="84"/>
        <end position="104"/>
    </location>
</feature>
<comment type="caution">
    <text evidence="2">The sequence shown here is derived from an EMBL/GenBank/DDBJ whole genome shotgun (WGS) entry which is preliminary data.</text>
</comment>
<evidence type="ECO:0000256" key="1">
    <source>
        <dbReference type="SAM" id="MobiDB-lite"/>
    </source>
</evidence>
<protein>
    <submittedName>
        <fullName evidence="2">Uncharacterized protein</fullName>
    </submittedName>
</protein>